<dbReference type="GO" id="GO:0005882">
    <property type="term" value="C:intermediate filament"/>
    <property type="evidence" value="ECO:0007669"/>
    <property type="project" value="UniProtKB-KW"/>
</dbReference>
<dbReference type="Pfam" id="PF00038">
    <property type="entry name" value="Filament"/>
    <property type="match status" value="1"/>
</dbReference>
<evidence type="ECO:0000259" key="6">
    <source>
        <dbReference type="PROSITE" id="PS51842"/>
    </source>
</evidence>
<evidence type="ECO:0000256" key="5">
    <source>
        <dbReference type="SAM" id="MobiDB-lite"/>
    </source>
</evidence>
<name>A0AAD5AZL0_SILAS</name>
<proteinExistence type="predicted"/>
<dbReference type="SMART" id="SM01391">
    <property type="entry name" value="Filament"/>
    <property type="match status" value="1"/>
</dbReference>
<dbReference type="Gene3D" id="1.20.5.1160">
    <property type="entry name" value="Vasodilator-stimulated phosphoprotein"/>
    <property type="match status" value="1"/>
</dbReference>
<dbReference type="PRINTS" id="PR01248">
    <property type="entry name" value="TYPE1KERATIN"/>
</dbReference>
<evidence type="ECO:0000256" key="4">
    <source>
        <dbReference type="SAM" id="Coils"/>
    </source>
</evidence>
<dbReference type="Proteomes" id="UP001205998">
    <property type="component" value="Unassembled WGS sequence"/>
</dbReference>
<feature type="coiled-coil region" evidence="4">
    <location>
        <begin position="85"/>
        <end position="119"/>
    </location>
</feature>
<protein>
    <submittedName>
        <fullName evidence="7">Keratin 97</fullName>
    </submittedName>
</protein>
<dbReference type="EMBL" id="MU551542">
    <property type="protein sequence ID" value="KAI5625771.1"/>
    <property type="molecule type" value="Genomic_DNA"/>
</dbReference>
<dbReference type="FunFam" id="1.20.5.170:FF:000002">
    <property type="entry name" value="Type I keratin KA11"/>
    <property type="match status" value="1"/>
</dbReference>
<dbReference type="GO" id="GO:0005198">
    <property type="term" value="F:structural molecule activity"/>
    <property type="evidence" value="ECO:0007669"/>
    <property type="project" value="InterPro"/>
</dbReference>
<dbReference type="FunFam" id="1.20.5.1160:FF:000002">
    <property type="entry name" value="Type I keratin 10"/>
    <property type="match status" value="1"/>
</dbReference>
<dbReference type="InterPro" id="IPR002957">
    <property type="entry name" value="Keratin_I"/>
</dbReference>
<dbReference type="PANTHER" id="PTHR23239">
    <property type="entry name" value="INTERMEDIATE FILAMENT"/>
    <property type="match status" value="1"/>
</dbReference>
<sequence>MSSASMVNFSSSRSGGFSSSSLSLGGGAHKRISSVRSPSVYGGAGGRSVRVSTSYQQQQQQHGGMFGGSSFSVDAGMSGNEKYTMQNLNDRLASYLEKVRALEKANAQLELKIREWYEKRAPVSRDYSHYMTTINDLRNKIRTASLENAKIILNIDNAKLAAEDFKVKYENELSLRQSVESDISGLRRVLDELTMNRSDLEMQIEGLKEELIYLKKNHEEELAAVRSQMSSSSVNVEVDAVPQEDMSLVLSEMRSQYEGIVEKNRREMEAWYKVKFDDLGKQVKMSTETIETHRSEISDLKRTLQALQIELQSQLSLKSSLEGTLLDTENRFSAQLNQMQVHINQLETELSQMRLDIERQASEYNVLLDIKTRLELEIAEYRRLLDGEDFSKKTTVTKVVEVRQPPPKPEPVVTKRIRTVVEEVVDGKVVSRTEDVDVSVLNKK</sequence>
<feature type="domain" description="IF rod" evidence="6">
    <location>
        <begin position="81"/>
        <end position="392"/>
    </location>
</feature>
<feature type="coiled-coil region" evidence="4">
    <location>
        <begin position="290"/>
        <end position="363"/>
    </location>
</feature>
<dbReference type="Gene3D" id="1.20.5.500">
    <property type="entry name" value="Single helix bin"/>
    <property type="match status" value="1"/>
</dbReference>
<comment type="caution">
    <text evidence="7">The sequence shown here is derived from an EMBL/GenBank/DDBJ whole genome shotgun (WGS) entry which is preliminary data.</text>
</comment>
<organism evidence="7 8">
    <name type="scientific">Silurus asotus</name>
    <name type="common">Amur catfish</name>
    <name type="synonym">Parasilurus asotus</name>
    <dbReference type="NCBI Taxonomy" id="30991"/>
    <lineage>
        <taxon>Eukaryota</taxon>
        <taxon>Metazoa</taxon>
        <taxon>Chordata</taxon>
        <taxon>Craniata</taxon>
        <taxon>Vertebrata</taxon>
        <taxon>Euteleostomi</taxon>
        <taxon>Actinopterygii</taxon>
        <taxon>Neopterygii</taxon>
        <taxon>Teleostei</taxon>
        <taxon>Ostariophysi</taxon>
        <taxon>Siluriformes</taxon>
        <taxon>Siluridae</taxon>
        <taxon>Silurus</taxon>
    </lineage>
</organism>
<dbReference type="PANTHER" id="PTHR23239:SF180">
    <property type="entry name" value="KERATIN, TYPE I CYTOSKELETAL 17"/>
    <property type="match status" value="1"/>
</dbReference>
<accession>A0AAD5AZL0</accession>
<dbReference type="SUPFAM" id="SSF64593">
    <property type="entry name" value="Intermediate filament protein, coiled coil region"/>
    <property type="match status" value="2"/>
</dbReference>
<feature type="compositionally biased region" description="Low complexity" evidence="5">
    <location>
        <begin position="1"/>
        <end position="23"/>
    </location>
</feature>
<dbReference type="FunFam" id="1.20.5.500:FF:000001">
    <property type="entry name" value="Type II keratin 23"/>
    <property type="match status" value="1"/>
</dbReference>
<dbReference type="InterPro" id="IPR039008">
    <property type="entry name" value="IF_rod_dom"/>
</dbReference>
<evidence type="ECO:0000313" key="7">
    <source>
        <dbReference type="EMBL" id="KAI5625771.1"/>
    </source>
</evidence>
<evidence type="ECO:0000256" key="3">
    <source>
        <dbReference type="ARBA" id="ARBA00023054"/>
    </source>
</evidence>
<evidence type="ECO:0000256" key="2">
    <source>
        <dbReference type="ARBA" id="ARBA00022754"/>
    </source>
</evidence>
<evidence type="ECO:0000256" key="1">
    <source>
        <dbReference type="ARBA" id="ARBA00022744"/>
    </source>
</evidence>
<gene>
    <name evidence="7" type="ORF">C0J50_14671</name>
</gene>
<dbReference type="Gene3D" id="1.20.5.170">
    <property type="match status" value="1"/>
</dbReference>
<keyword evidence="1 7" id="KW-0416">Keratin</keyword>
<dbReference type="AlphaFoldDB" id="A0AAD5AZL0"/>
<feature type="coiled-coil region" evidence="4">
    <location>
        <begin position="183"/>
        <end position="228"/>
    </location>
</feature>
<keyword evidence="3 4" id="KW-0175">Coiled coil</keyword>
<reference evidence="7" key="1">
    <citation type="submission" date="2018-07" db="EMBL/GenBank/DDBJ databases">
        <title>Comparative genomics of catfishes provides insights into carnivory and benthic adaptation.</title>
        <authorList>
            <person name="Zhang Y."/>
            <person name="Wang D."/>
            <person name="Peng Z."/>
            <person name="Zheng S."/>
            <person name="Shao F."/>
            <person name="Tao W."/>
        </authorList>
    </citation>
    <scope>NUCLEOTIDE SEQUENCE</scope>
    <source>
        <strain evidence="7">Chongqing</strain>
    </source>
</reference>
<keyword evidence="2" id="KW-0403">Intermediate filament</keyword>
<dbReference type="PROSITE" id="PS51842">
    <property type="entry name" value="IF_ROD_2"/>
    <property type="match status" value="1"/>
</dbReference>
<keyword evidence="8" id="KW-1185">Reference proteome</keyword>
<evidence type="ECO:0000313" key="8">
    <source>
        <dbReference type="Proteomes" id="UP001205998"/>
    </source>
</evidence>
<feature type="region of interest" description="Disordered" evidence="5">
    <location>
        <begin position="1"/>
        <end position="63"/>
    </location>
</feature>